<sequence length="214" mass="24074">MKRIVLSSITAALVLFTGCADNPTPAVDKKPTKKEVKKAVQEIKDVQEETVAPQDTTITPSQTQYVTSESSSIKEEANNNLVEQQDMVEQQTQQQETEATNFIPEFETIHFAFDSFRIEPQAQEELVKEAEKAKESTANYNIKLEGNCDEWGSDEYNFALGLKRANAVKKVLVENGIDADKISMVSYGENNPVCVEKTKECWAKNRRVDFKVSQ</sequence>
<protein>
    <submittedName>
        <fullName evidence="9">Outer membrane lipoprotein omp16</fullName>
    </submittedName>
</protein>
<evidence type="ECO:0000256" key="3">
    <source>
        <dbReference type="ARBA" id="ARBA00023136"/>
    </source>
</evidence>
<evidence type="ECO:0000256" key="4">
    <source>
        <dbReference type="ARBA" id="ARBA00023139"/>
    </source>
</evidence>
<organism evidence="9">
    <name type="scientific">hydrothermal vent metagenome</name>
    <dbReference type="NCBI Taxonomy" id="652676"/>
    <lineage>
        <taxon>unclassified sequences</taxon>
        <taxon>metagenomes</taxon>
        <taxon>ecological metagenomes</taxon>
    </lineage>
</organism>
<dbReference type="Pfam" id="PF00691">
    <property type="entry name" value="OmpA"/>
    <property type="match status" value="1"/>
</dbReference>
<feature type="domain" description="OmpA-like" evidence="8">
    <location>
        <begin position="98"/>
        <end position="214"/>
    </location>
</feature>
<keyword evidence="2" id="KW-0732">Signal</keyword>
<dbReference type="PRINTS" id="PR01021">
    <property type="entry name" value="OMPADOMAIN"/>
</dbReference>
<evidence type="ECO:0000256" key="5">
    <source>
        <dbReference type="ARBA" id="ARBA00023237"/>
    </source>
</evidence>
<comment type="subcellular location">
    <subcellularLocation>
        <location evidence="1">Cell outer membrane</location>
    </subcellularLocation>
</comment>
<dbReference type="InterPro" id="IPR036737">
    <property type="entry name" value="OmpA-like_sf"/>
</dbReference>
<dbReference type="AlphaFoldDB" id="A0A1W1D2Z3"/>
<proteinExistence type="inferred from homology"/>
<evidence type="ECO:0000256" key="2">
    <source>
        <dbReference type="ARBA" id="ARBA00022729"/>
    </source>
</evidence>
<evidence type="ECO:0000256" key="6">
    <source>
        <dbReference type="ARBA" id="ARBA00023288"/>
    </source>
</evidence>
<feature type="region of interest" description="Disordered" evidence="7">
    <location>
        <begin position="47"/>
        <end position="75"/>
    </location>
</feature>
<dbReference type="InterPro" id="IPR006665">
    <property type="entry name" value="OmpA-like"/>
</dbReference>
<name>A0A1W1D2Z3_9ZZZZ</name>
<dbReference type="EMBL" id="FPHP01000011">
    <property type="protein sequence ID" value="SFV74999.1"/>
    <property type="molecule type" value="Genomic_DNA"/>
</dbReference>
<dbReference type="GO" id="GO:0051301">
    <property type="term" value="P:cell division"/>
    <property type="evidence" value="ECO:0007669"/>
    <property type="project" value="InterPro"/>
</dbReference>
<dbReference type="SUPFAM" id="SSF103088">
    <property type="entry name" value="OmpA-like"/>
    <property type="match status" value="1"/>
</dbReference>
<feature type="compositionally biased region" description="Polar residues" evidence="7">
    <location>
        <begin position="53"/>
        <end position="71"/>
    </location>
</feature>
<dbReference type="PROSITE" id="PS51257">
    <property type="entry name" value="PROKAR_LIPOPROTEIN"/>
    <property type="match status" value="1"/>
</dbReference>
<dbReference type="GO" id="GO:0009279">
    <property type="term" value="C:cell outer membrane"/>
    <property type="evidence" value="ECO:0007669"/>
    <property type="project" value="UniProtKB-SubCell"/>
</dbReference>
<dbReference type="PANTHER" id="PTHR30329:SF21">
    <property type="entry name" value="LIPOPROTEIN YIAD-RELATED"/>
    <property type="match status" value="1"/>
</dbReference>
<dbReference type="PANTHER" id="PTHR30329">
    <property type="entry name" value="STATOR ELEMENT OF FLAGELLAR MOTOR COMPLEX"/>
    <property type="match status" value="1"/>
</dbReference>
<dbReference type="HAMAP" id="MF_02204">
    <property type="entry name" value="Pal"/>
    <property type="match status" value="1"/>
</dbReference>
<dbReference type="PROSITE" id="PS51123">
    <property type="entry name" value="OMPA_2"/>
    <property type="match status" value="1"/>
</dbReference>
<keyword evidence="5" id="KW-0998">Cell outer membrane</keyword>
<gene>
    <name evidence="9" type="ORF">MNB_SM-3-133</name>
</gene>
<keyword evidence="4" id="KW-0564">Palmitate</keyword>
<reference evidence="9" key="1">
    <citation type="submission" date="2016-10" db="EMBL/GenBank/DDBJ databases">
        <authorList>
            <person name="de Groot N.N."/>
        </authorList>
    </citation>
    <scope>NUCLEOTIDE SEQUENCE</scope>
</reference>
<keyword evidence="3" id="KW-0472">Membrane</keyword>
<dbReference type="InterPro" id="IPR006664">
    <property type="entry name" value="OMP_bac"/>
</dbReference>
<dbReference type="InterPro" id="IPR050330">
    <property type="entry name" value="Bact_OuterMem_StrucFunc"/>
</dbReference>
<dbReference type="CDD" id="cd07185">
    <property type="entry name" value="OmpA_C-like"/>
    <property type="match status" value="1"/>
</dbReference>
<evidence type="ECO:0000259" key="8">
    <source>
        <dbReference type="PROSITE" id="PS51123"/>
    </source>
</evidence>
<evidence type="ECO:0000256" key="1">
    <source>
        <dbReference type="ARBA" id="ARBA00004442"/>
    </source>
</evidence>
<keyword evidence="6 9" id="KW-0449">Lipoprotein</keyword>
<dbReference type="InterPro" id="IPR039001">
    <property type="entry name" value="Pal"/>
</dbReference>
<evidence type="ECO:0000256" key="7">
    <source>
        <dbReference type="SAM" id="MobiDB-lite"/>
    </source>
</evidence>
<evidence type="ECO:0000313" key="9">
    <source>
        <dbReference type="EMBL" id="SFV74999.1"/>
    </source>
</evidence>
<dbReference type="Gene3D" id="3.30.1330.60">
    <property type="entry name" value="OmpA-like domain"/>
    <property type="match status" value="1"/>
</dbReference>
<accession>A0A1W1D2Z3</accession>